<dbReference type="EMBL" id="JAGSOY010000331">
    <property type="protein sequence ID" value="MBU2714503.1"/>
    <property type="molecule type" value="Genomic_DNA"/>
</dbReference>
<evidence type="ECO:0000313" key="3">
    <source>
        <dbReference type="Proteomes" id="UP000690515"/>
    </source>
</evidence>
<evidence type="ECO:0000259" key="1">
    <source>
        <dbReference type="Pfam" id="PF01609"/>
    </source>
</evidence>
<reference evidence="2 3" key="1">
    <citation type="submission" date="2021-04" db="EMBL/GenBank/DDBJ databases">
        <authorList>
            <person name="Pira H."/>
            <person name="Risdian C."/>
            <person name="Wink J."/>
        </authorList>
    </citation>
    <scope>NUCLEOTIDE SEQUENCE [LARGE SCALE GENOMIC DNA]</scope>
    <source>
        <strain evidence="2 3">WH53</strain>
    </source>
</reference>
<dbReference type="Pfam" id="PF01609">
    <property type="entry name" value="DDE_Tnp_1"/>
    <property type="match status" value="1"/>
</dbReference>
<accession>A0ABS5ZK89</accession>
<dbReference type="RefSeq" id="WP_215822809.1">
    <property type="nucleotide sequence ID" value="NZ_JAGSOY010000331.1"/>
</dbReference>
<gene>
    <name evidence="2" type="ORF">KCG35_25970</name>
</gene>
<proteinExistence type="predicted"/>
<feature type="non-terminal residue" evidence="2">
    <location>
        <position position="1"/>
    </location>
</feature>
<feature type="domain" description="Transposase IS4-like" evidence="1">
    <location>
        <begin position="69"/>
        <end position="183"/>
    </location>
</feature>
<dbReference type="InterPro" id="IPR002559">
    <property type="entry name" value="Transposase_11"/>
</dbReference>
<sequence length="224" mass="25800">NLLKNSLQDELDCFFKHHQNLEYDQRVVSKAAFCKARTNLSYSTFVELHETLIDGFYRDAAYKKWKGFRLNAVDGSTLKLPNNSDVIEHFGQQTGKEVPQSRVSSRYDVLNGITIELMVRSIHADERKMAQEHLNKTTSDDLLIYDRGYPCFSMFSAHRTNGSQFLMRLPRKYSKETTAFESSDLIENTITLAPNRPETKRRCIDSGVSTEPLNIRLIKIDLPD</sequence>
<name>A0ABS5ZK89_9GAMM</name>
<protein>
    <submittedName>
        <fullName evidence="2">Transposase</fullName>
    </submittedName>
</protein>
<evidence type="ECO:0000313" key="2">
    <source>
        <dbReference type="EMBL" id="MBU2714503.1"/>
    </source>
</evidence>
<dbReference type="Proteomes" id="UP000690515">
    <property type="component" value="Unassembled WGS sequence"/>
</dbReference>
<keyword evidence="3" id="KW-1185">Reference proteome</keyword>
<comment type="caution">
    <text evidence="2">The sequence shown here is derived from an EMBL/GenBank/DDBJ whole genome shotgun (WGS) entry which is preliminary data.</text>
</comment>
<feature type="non-terminal residue" evidence="2">
    <location>
        <position position="224"/>
    </location>
</feature>
<dbReference type="InterPro" id="IPR012337">
    <property type="entry name" value="RNaseH-like_sf"/>
</dbReference>
<dbReference type="SUPFAM" id="SSF53098">
    <property type="entry name" value="Ribonuclease H-like"/>
    <property type="match status" value="1"/>
</dbReference>
<organism evidence="2 3">
    <name type="scientific">Zooshikella harenae</name>
    <dbReference type="NCBI Taxonomy" id="2827238"/>
    <lineage>
        <taxon>Bacteria</taxon>
        <taxon>Pseudomonadati</taxon>
        <taxon>Pseudomonadota</taxon>
        <taxon>Gammaproteobacteria</taxon>
        <taxon>Oceanospirillales</taxon>
        <taxon>Zooshikellaceae</taxon>
        <taxon>Zooshikella</taxon>
    </lineage>
</organism>